<dbReference type="Proteomes" id="UP000015102">
    <property type="component" value="Unassembled WGS sequence"/>
</dbReference>
<dbReference type="PANTHER" id="PTHR47890">
    <property type="entry name" value="LD24308P"/>
    <property type="match status" value="1"/>
</dbReference>
<sequence>MKTILKLKGDLARTLFQQTFVITGVRIRKTGKTVFLEVQQGKLLSLGDIDGSTISWKKSTGISNKYISVNHRTKVHINKVQESGGNYVLTQVNFASSNNELFVEMGLTKFNYSSGELLKERRTLSTRSNNFSTKDAAQSSVPYLEIGDVSIIEGSPLTGIGLHYKQSRGFGGFIGLSVRLYDHNKNIDDLIN</sequence>
<name>T1GLZ4_MEGSC</name>
<keyword evidence="2" id="KW-1185">Reference proteome</keyword>
<evidence type="ECO:0000313" key="2">
    <source>
        <dbReference type="Proteomes" id="UP000015102"/>
    </source>
</evidence>
<dbReference type="PANTHER" id="PTHR47890:SF1">
    <property type="entry name" value="LD24308P"/>
    <property type="match status" value="1"/>
</dbReference>
<dbReference type="EMBL" id="CAQQ02102396">
    <property type="status" value="NOT_ANNOTATED_CDS"/>
    <property type="molecule type" value="Genomic_DNA"/>
</dbReference>
<dbReference type="EnsemblMetazoa" id="MESCA004560-RA">
    <property type="protein sequence ID" value="MESCA004560-PA"/>
    <property type="gene ID" value="MESCA004560"/>
</dbReference>
<dbReference type="AlphaFoldDB" id="T1GLZ4"/>
<reference evidence="2" key="1">
    <citation type="submission" date="2013-02" db="EMBL/GenBank/DDBJ databases">
        <authorList>
            <person name="Hughes D."/>
        </authorList>
    </citation>
    <scope>NUCLEOTIDE SEQUENCE</scope>
    <source>
        <strain>Durham</strain>
        <strain evidence="2">NC isolate 2 -- Noor lab</strain>
    </source>
</reference>
<organism evidence="1 2">
    <name type="scientific">Megaselia scalaris</name>
    <name type="common">Humpbacked fly</name>
    <name type="synonym">Phora scalaris</name>
    <dbReference type="NCBI Taxonomy" id="36166"/>
    <lineage>
        <taxon>Eukaryota</taxon>
        <taxon>Metazoa</taxon>
        <taxon>Ecdysozoa</taxon>
        <taxon>Arthropoda</taxon>
        <taxon>Hexapoda</taxon>
        <taxon>Insecta</taxon>
        <taxon>Pterygota</taxon>
        <taxon>Neoptera</taxon>
        <taxon>Endopterygota</taxon>
        <taxon>Diptera</taxon>
        <taxon>Brachycera</taxon>
        <taxon>Muscomorpha</taxon>
        <taxon>Platypezoidea</taxon>
        <taxon>Phoridae</taxon>
        <taxon>Megaseliini</taxon>
        <taxon>Megaselia</taxon>
    </lineage>
</organism>
<dbReference type="HOGENOM" id="CLU_1416638_0_0_1"/>
<accession>T1GLZ4</accession>
<protein>
    <submittedName>
        <fullName evidence="1">Uncharacterized protein</fullName>
    </submittedName>
</protein>
<dbReference type="STRING" id="36166.T1GLZ4"/>
<evidence type="ECO:0000313" key="1">
    <source>
        <dbReference type="EnsemblMetazoa" id="MESCA004560-PA"/>
    </source>
</evidence>
<proteinExistence type="predicted"/>
<reference evidence="1" key="2">
    <citation type="submission" date="2015-06" db="UniProtKB">
        <authorList>
            <consortium name="EnsemblMetazoa"/>
        </authorList>
    </citation>
    <scope>IDENTIFICATION</scope>
</reference>